<sequence>MSDFKTLRLLHEGAVLGVELNSPETGNAVSGLMLDELLAVLGTLADRPDVRVLVLSGAGDHFCLGADRAEFAKIIANDPADGRLRALGTKARMVCDALATSDVATVARVHGGVIGAGVALAVFCDLRVGAEDCRFRLPELALGMPPAWGGSLPRLIQEAGAARVRELLMTGENFTAARAADLSLLHKVVPVAELDDAVDRWTRPLVRRSAAALRTTKIMMNAYASAARLADASLFDAELMTVAVASRAGRR</sequence>
<dbReference type="Gene3D" id="3.90.226.10">
    <property type="entry name" value="2-enoyl-CoA Hydratase, Chain A, domain 1"/>
    <property type="match status" value="1"/>
</dbReference>
<dbReference type="InterPro" id="IPR001753">
    <property type="entry name" value="Enoyl-CoA_hydra/iso"/>
</dbReference>
<dbReference type="KEGG" id="slia:HA039_06475"/>
<dbReference type="PANTHER" id="PTHR42964:SF1">
    <property type="entry name" value="POLYKETIDE BIOSYNTHESIS ENOYL-COA HYDRATASE PKSH-RELATED"/>
    <property type="match status" value="1"/>
</dbReference>
<evidence type="ECO:0000256" key="1">
    <source>
        <dbReference type="ARBA" id="ARBA00005254"/>
    </source>
</evidence>
<comment type="similarity">
    <text evidence="1 2">Belongs to the enoyl-CoA hydratase/isomerase family.</text>
</comment>
<dbReference type="CDD" id="cd06558">
    <property type="entry name" value="crotonase-like"/>
    <property type="match status" value="1"/>
</dbReference>
<dbReference type="AlphaFoldDB" id="A0A6G9GUW2"/>
<protein>
    <submittedName>
        <fullName evidence="3">Enoyl-CoA hydratase/isomerase family protein</fullName>
    </submittedName>
</protein>
<dbReference type="Pfam" id="PF00378">
    <property type="entry name" value="ECH_1"/>
    <property type="match status" value="1"/>
</dbReference>
<evidence type="ECO:0000313" key="4">
    <source>
        <dbReference type="Proteomes" id="UP000501179"/>
    </source>
</evidence>
<gene>
    <name evidence="3" type="ORF">HA039_06475</name>
</gene>
<dbReference type="Proteomes" id="UP000501179">
    <property type="component" value="Chromosome"/>
</dbReference>
<evidence type="ECO:0000313" key="3">
    <source>
        <dbReference type="EMBL" id="QIQ01990.1"/>
    </source>
</evidence>
<dbReference type="SUPFAM" id="SSF52096">
    <property type="entry name" value="ClpP/crotonase"/>
    <property type="match status" value="1"/>
</dbReference>
<accession>A0A6G9GUW2</accession>
<dbReference type="PANTHER" id="PTHR42964">
    <property type="entry name" value="ENOYL-COA HYDRATASE"/>
    <property type="match status" value="1"/>
</dbReference>
<dbReference type="InterPro" id="IPR051683">
    <property type="entry name" value="Enoyl-CoA_Hydratase/Isomerase"/>
</dbReference>
<dbReference type="RefSeq" id="WP_167025086.1">
    <property type="nucleotide sequence ID" value="NZ_CP050177.1"/>
</dbReference>
<reference evidence="3 4" key="1">
    <citation type="submission" date="2020-03" db="EMBL/GenBank/DDBJ databases">
        <title>A novel species.</title>
        <authorList>
            <person name="Gao J."/>
        </authorList>
    </citation>
    <scope>NUCLEOTIDE SEQUENCE [LARGE SCALE GENOMIC DNA]</scope>
    <source>
        <strain evidence="3 4">QMT-12</strain>
    </source>
</reference>
<dbReference type="InterPro" id="IPR029045">
    <property type="entry name" value="ClpP/crotonase-like_dom_sf"/>
</dbReference>
<keyword evidence="4" id="KW-1185">Reference proteome</keyword>
<keyword evidence="3" id="KW-0413">Isomerase</keyword>
<name>A0A6G9GUW2_9ACTN</name>
<dbReference type="PROSITE" id="PS00166">
    <property type="entry name" value="ENOYL_COA_HYDRATASE"/>
    <property type="match status" value="1"/>
</dbReference>
<organism evidence="3 4">
    <name type="scientific">Streptomyces liangshanensis</name>
    <dbReference type="NCBI Taxonomy" id="2717324"/>
    <lineage>
        <taxon>Bacteria</taxon>
        <taxon>Bacillati</taxon>
        <taxon>Actinomycetota</taxon>
        <taxon>Actinomycetes</taxon>
        <taxon>Kitasatosporales</taxon>
        <taxon>Streptomycetaceae</taxon>
        <taxon>Streptomyces</taxon>
    </lineage>
</organism>
<dbReference type="GO" id="GO:0016853">
    <property type="term" value="F:isomerase activity"/>
    <property type="evidence" value="ECO:0007669"/>
    <property type="project" value="UniProtKB-KW"/>
</dbReference>
<proteinExistence type="inferred from homology"/>
<evidence type="ECO:0000256" key="2">
    <source>
        <dbReference type="RuleBase" id="RU003707"/>
    </source>
</evidence>
<dbReference type="InterPro" id="IPR018376">
    <property type="entry name" value="Enoyl-CoA_hyd/isom_CS"/>
</dbReference>
<dbReference type="EMBL" id="CP050177">
    <property type="protein sequence ID" value="QIQ01990.1"/>
    <property type="molecule type" value="Genomic_DNA"/>
</dbReference>